<evidence type="ECO:0000313" key="2">
    <source>
        <dbReference type="Proteomes" id="UP000805193"/>
    </source>
</evidence>
<comment type="caution">
    <text evidence="1">The sequence shown here is derived from an EMBL/GenBank/DDBJ whole genome shotgun (WGS) entry which is preliminary data.</text>
</comment>
<sequence>MAAATTFGTIGEFVPGSDAPWSLHLERLEFYCIANDLQTAEKKRAVLCTVCVAATHAVIRSPPSPALPSETSYEDIVSKLTAQFNPMPSDIVPQFQFGKRDQRPSESIADYIAELRRLSEHCDFGFTLDDKVRNRLTYGLREKSLQRIPRDLR</sequence>
<name>A0AC60QUK6_IXOPE</name>
<proteinExistence type="predicted"/>
<keyword evidence="2" id="KW-1185">Reference proteome</keyword>
<evidence type="ECO:0000313" key="1">
    <source>
        <dbReference type="EMBL" id="KAG0440015.1"/>
    </source>
</evidence>
<organism evidence="1 2">
    <name type="scientific">Ixodes persulcatus</name>
    <name type="common">Taiga tick</name>
    <dbReference type="NCBI Taxonomy" id="34615"/>
    <lineage>
        <taxon>Eukaryota</taxon>
        <taxon>Metazoa</taxon>
        <taxon>Ecdysozoa</taxon>
        <taxon>Arthropoda</taxon>
        <taxon>Chelicerata</taxon>
        <taxon>Arachnida</taxon>
        <taxon>Acari</taxon>
        <taxon>Parasitiformes</taxon>
        <taxon>Ixodida</taxon>
        <taxon>Ixodoidea</taxon>
        <taxon>Ixodidae</taxon>
        <taxon>Ixodinae</taxon>
        <taxon>Ixodes</taxon>
    </lineage>
</organism>
<dbReference type="Proteomes" id="UP000805193">
    <property type="component" value="Unassembled WGS sequence"/>
</dbReference>
<gene>
    <name evidence="1" type="ORF">HPB47_016434</name>
</gene>
<dbReference type="EMBL" id="JABSTQ010005142">
    <property type="protein sequence ID" value="KAG0440015.1"/>
    <property type="molecule type" value="Genomic_DNA"/>
</dbReference>
<accession>A0AC60QUK6</accession>
<reference evidence="1 2" key="1">
    <citation type="journal article" date="2020" name="Cell">
        <title>Large-Scale Comparative Analyses of Tick Genomes Elucidate Their Genetic Diversity and Vector Capacities.</title>
        <authorList>
            <consortium name="Tick Genome and Microbiome Consortium (TIGMIC)"/>
            <person name="Jia N."/>
            <person name="Wang J."/>
            <person name="Shi W."/>
            <person name="Du L."/>
            <person name="Sun Y."/>
            <person name="Zhan W."/>
            <person name="Jiang J.F."/>
            <person name="Wang Q."/>
            <person name="Zhang B."/>
            <person name="Ji P."/>
            <person name="Bell-Sakyi L."/>
            <person name="Cui X.M."/>
            <person name="Yuan T.T."/>
            <person name="Jiang B.G."/>
            <person name="Yang W.F."/>
            <person name="Lam T.T."/>
            <person name="Chang Q.C."/>
            <person name="Ding S.J."/>
            <person name="Wang X.J."/>
            <person name="Zhu J.G."/>
            <person name="Ruan X.D."/>
            <person name="Zhao L."/>
            <person name="Wei J.T."/>
            <person name="Ye R.Z."/>
            <person name="Que T.C."/>
            <person name="Du C.H."/>
            <person name="Zhou Y.H."/>
            <person name="Cheng J.X."/>
            <person name="Dai P.F."/>
            <person name="Guo W.B."/>
            <person name="Han X.H."/>
            <person name="Huang E.J."/>
            <person name="Li L.F."/>
            <person name="Wei W."/>
            <person name="Gao Y.C."/>
            <person name="Liu J.Z."/>
            <person name="Shao H.Z."/>
            <person name="Wang X."/>
            <person name="Wang C.C."/>
            <person name="Yang T.C."/>
            <person name="Huo Q.B."/>
            <person name="Li W."/>
            <person name="Chen H.Y."/>
            <person name="Chen S.E."/>
            <person name="Zhou L.G."/>
            <person name="Ni X.B."/>
            <person name="Tian J.H."/>
            <person name="Sheng Y."/>
            <person name="Liu T."/>
            <person name="Pan Y.S."/>
            <person name="Xia L.Y."/>
            <person name="Li J."/>
            <person name="Zhao F."/>
            <person name="Cao W.C."/>
        </authorList>
    </citation>
    <scope>NUCLEOTIDE SEQUENCE [LARGE SCALE GENOMIC DNA]</scope>
    <source>
        <strain evidence="1">Iper-2018</strain>
    </source>
</reference>
<protein>
    <submittedName>
        <fullName evidence="1">Uncharacterized protein</fullName>
    </submittedName>
</protein>